<name>A0A7R9EP44_9NEOP</name>
<dbReference type="PROSITE" id="PS51286">
    <property type="entry name" value="RAP"/>
    <property type="match status" value="1"/>
</dbReference>
<gene>
    <name evidence="2" type="ORF">TBIB3V08_LOCUS1169</name>
</gene>
<accession>A0A7R9EP44</accession>
<sequence length="520" mass="59056">MDTLCARGYPHVHLCDYSFIRFLLLWAENEKQFGRAECNDVTNKYELNRPNAKYNGPQLTKLPSERPVQPLIMLACSASKQEITNTPEFAKLCRKLKSQARTFNINETVDALKIISYMGVHSSSIIVQTLLQLIRHQVNDLSLKQIVFLEFVLKRMKSSSLTDALRIALPLVFEAQLETKIDRSNPSQLAELLYYSAQTRCSDSCIELLLGALNDLHHELDINSAKLVGHVSLDFLDYLCEKVVENGTILENCRPATFISFISALAIANYKPKNWGCIKDSLLKNPLLQDEKLELPWIKISVNLALLDCFFNPLLERVFQEDFLKTFLDRKNNLLDQLQLLTLYNAVFTLHPTYSGTLPPPAIMQEAMSKNGEHVKDFPLKGALERGLGGSCYLLTKVHTKLGQFVDHVVVMRKGGYPVAINESSEQSTSSRQFVEDLIIPPNSQIVMIMCHLPNCYINNCHRLRGHFVLVGKSLEALGYVVVHISLELWEKLLDHEKIPYLMQNIKLISDSQKCSEIYA</sequence>
<dbReference type="InterPro" id="IPR013584">
    <property type="entry name" value="RAP"/>
</dbReference>
<dbReference type="EMBL" id="OD564487">
    <property type="protein sequence ID" value="CAD7438581.1"/>
    <property type="molecule type" value="Genomic_DNA"/>
</dbReference>
<protein>
    <recommendedName>
        <fullName evidence="1">RAP domain-containing protein</fullName>
    </recommendedName>
</protein>
<proteinExistence type="predicted"/>
<reference evidence="2" key="1">
    <citation type="submission" date="2020-11" db="EMBL/GenBank/DDBJ databases">
        <authorList>
            <person name="Tran Van P."/>
        </authorList>
    </citation>
    <scope>NUCLEOTIDE SEQUENCE</scope>
</reference>
<dbReference type="SMART" id="SM00952">
    <property type="entry name" value="RAP"/>
    <property type="match status" value="1"/>
</dbReference>
<evidence type="ECO:0000313" key="2">
    <source>
        <dbReference type="EMBL" id="CAD7438581.1"/>
    </source>
</evidence>
<feature type="domain" description="RAP" evidence="1">
    <location>
        <begin position="447"/>
        <end position="504"/>
    </location>
</feature>
<dbReference type="AlphaFoldDB" id="A0A7R9EP44"/>
<organism evidence="2">
    <name type="scientific">Timema bartmani</name>
    <dbReference type="NCBI Taxonomy" id="61472"/>
    <lineage>
        <taxon>Eukaryota</taxon>
        <taxon>Metazoa</taxon>
        <taxon>Ecdysozoa</taxon>
        <taxon>Arthropoda</taxon>
        <taxon>Hexapoda</taxon>
        <taxon>Insecta</taxon>
        <taxon>Pterygota</taxon>
        <taxon>Neoptera</taxon>
        <taxon>Polyneoptera</taxon>
        <taxon>Phasmatodea</taxon>
        <taxon>Timematodea</taxon>
        <taxon>Timematoidea</taxon>
        <taxon>Timematidae</taxon>
        <taxon>Timema</taxon>
    </lineage>
</organism>
<evidence type="ECO:0000259" key="1">
    <source>
        <dbReference type="PROSITE" id="PS51286"/>
    </source>
</evidence>